<dbReference type="GO" id="GO:0005634">
    <property type="term" value="C:nucleus"/>
    <property type="evidence" value="ECO:0007669"/>
    <property type="project" value="TreeGrafter"/>
</dbReference>
<accession>A0AA41W2K0</accession>
<dbReference type="GO" id="GO:0005524">
    <property type="term" value="F:ATP binding"/>
    <property type="evidence" value="ECO:0007669"/>
    <property type="project" value="UniProtKB-KW"/>
</dbReference>
<proteinExistence type="predicted"/>
<sequence length="396" mass="45077">MLLQEATSAADVWKDVNCKYDDRRRFPRFLSMLQDLGLDWHKYVSNEAPYPNLTSDANWVMAKKYHDITVSLMQLLQRIQSESGNDFSREQKQRDVAYGFSQHLEQLRKSAAAAAGINCSNAAVDNGDMERQQKHLFDSLYIMSRESTWLLKKPEASHPSSPSFIEESHRILESIVLFLSRFKKSKKMKVLRNERLLDDFGKRIRDIQEKGVGRKSAAEMLLECFVDVVNKVERHYYYRAKLKNPSDTSSFGQDAFSKAAKKTSEMINEASCVVNLRLDLICEKHNESMKLGALSDTVTNVQILDQLSASIDQLLTAGESVLYDFVAMHKTMAEITYMLGDAFTTGGAGMNELNDKAMEMDFDLDFPWDKHNIPDEVEKSSNLGRIQLKLGNGNPQ</sequence>
<dbReference type="GO" id="GO:0000055">
    <property type="term" value="P:ribosomal large subunit export from nucleus"/>
    <property type="evidence" value="ECO:0007669"/>
    <property type="project" value="TreeGrafter"/>
</dbReference>
<dbReference type="EMBL" id="JAJJMA010345152">
    <property type="protein sequence ID" value="MCL7052014.1"/>
    <property type="molecule type" value="Genomic_DNA"/>
</dbReference>
<dbReference type="AlphaFoldDB" id="A0AA41W2K0"/>
<keyword evidence="2" id="KW-0067">ATP-binding</keyword>
<evidence type="ECO:0000313" key="4">
    <source>
        <dbReference type="Proteomes" id="UP001177140"/>
    </source>
</evidence>
<keyword evidence="4" id="KW-1185">Reference proteome</keyword>
<reference evidence="3" key="1">
    <citation type="submission" date="2022-03" db="EMBL/GenBank/DDBJ databases">
        <title>A functionally conserved STORR gene fusion in Papaver species that diverged 16.8 million years ago.</title>
        <authorList>
            <person name="Catania T."/>
        </authorList>
    </citation>
    <scope>NUCLEOTIDE SEQUENCE</scope>
    <source>
        <strain evidence="3">S-191538</strain>
    </source>
</reference>
<evidence type="ECO:0000313" key="3">
    <source>
        <dbReference type="EMBL" id="MCL7052014.1"/>
    </source>
</evidence>
<dbReference type="GO" id="GO:0000027">
    <property type="term" value="P:ribosomal large subunit assembly"/>
    <property type="evidence" value="ECO:0007669"/>
    <property type="project" value="TreeGrafter"/>
</dbReference>
<dbReference type="Proteomes" id="UP001177140">
    <property type="component" value="Unassembled WGS sequence"/>
</dbReference>
<gene>
    <name evidence="3" type="ORF">MKW94_003652</name>
</gene>
<name>A0AA41W2K0_PAPNU</name>
<dbReference type="PANTHER" id="PTHR48103:SF2">
    <property type="entry name" value="MIDASIN"/>
    <property type="match status" value="1"/>
</dbReference>
<evidence type="ECO:0000256" key="2">
    <source>
        <dbReference type="ARBA" id="ARBA00022840"/>
    </source>
</evidence>
<dbReference type="GO" id="GO:0030687">
    <property type="term" value="C:preribosome, large subunit precursor"/>
    <property type="evidence" value="ECO:0007669"/>
    <property type="project" value="TreeGrafter"/>
</dbReference>
<protein>
    <submittedName>
        <fullName evidence="3">Uncharacterized protein</fullName>
    </submittedName>
</protein>
<comment type="caution">
    <text evidence="3">The sequence shown here is derived from an EMBL/GenBank/DDBJ whole genome shotgun (WGS) entry which is preliminary data.</text>
</comment>
<dbReference type="PANTHER" id="PTHR48103">
    <property type="entry name" value="MIDASIN-RELATED"/>
    <property type="match status" value="1"/>
</dbReference>
<keyword evidence="1" id="KW-0547">Nucleotide-binding</keyword>
<organism evidence="3 4">
    <name type="scientific">Papaver nudicaule</name>
    <name type="common">Iceland poppy</name>
    <dbReference type="NCBI Taxonomy" id="74823"/>
    <lineage>
        <taxon>Eukaryota</taxon>
        <taxon>Viridiplantae</taxon>
        <taxon>Streptophyta</taxon>
        <taxon>Embryophyta</taxon>
        <taxon>Tracheophyta</taxon>
        <taxon>Spermatophyta</taxon>
        <taxon>Magnoliopsida</taxon>
        <taxon>Ranunculales</taxon>
        <taxon>Papaveraceae</taxon>
        <taxon>Papaveroideae</taxon>
        <taxon>Papaver</taxon>
    </lineage>
</organism>
<evidence type="ECO:0000256" key="1">
    <source>
        <dbReference type="ARBA" id="ARBA00022741"/>
    </source>
</evidence>